<evidence type="ECO:0000313" key="2">
    <source>
        <dbReference type="Proteomes" id="UP000243937"/>
    </source>
</evidence>
<dbReference type="RefSeq" id="WP_087038521.1">
    <property type="nucleotide sequence ID" value="NZ_CP021377.1"/>
</dbReference>
<name>A0A1Y0D981_9GAMM</name>
<sequence>MNSYQQFYRAQIERARDASPTIAGLIPINGPTGLGKTSALFKSSPEGSGSVLSYLTDAKLQGIFVTHRWNILYQVAADAQAEGITVSVLYGRQDQVLGAVLGLPFAHEDPDSKPGDWQTHLASIASENLWVNSLFSMTQLRELCSVIVRQAKQIESLASLADAESLKQSAQQKLYYSCKQLETAVQQNLRQLEQQHQAQEKPRGKRRRQLGVNMLTESPLQQFRAHAWTRRLLPAVAWNDEQQPLLIMTTHKFFYGFFDGKRRARMADAQTQGHVIFIDEFEYQEPVLLSLLSQAQSIQELPQCLGVLIDEGMRALPRFRAANPRDENLNQLFDKLEQHFLETKATLKEAGVAFPEQRALIKAVNSQFISRYLFHSDYTITEKPTYLVPDGHSLRVEDTPSPDSIRAGYFFSQLEQLLRHTLSLLARLPVEVPPGSNTSLREEFMHLLFNGVNDYERGYYYKNLNLATLIGAAPNTHLPELAELINTQTLPHTQAQLYGFSCWLFTSAKERLDSLRIVQKRAHIPTTPEALLVTLASRNLVFGLSATAILQRTLGHFDMKWVYGALHEVCRVRQQSLTAPKQGCKQESQPIPITPTPSSDQAQYGVIQYLKQIKAERRNNQLEVSITNFSETKSTQGEQIAEALAQLPADFFKDDTESSVSGIAQEYRHHSVQALLNIIRIAGASTPELQGHLVYANSIRFIRKWLHSGSAEASRARLAPVLTRYQPTKHQLAGADKLANFVNVSPWFIPLWVDGGPLLLCLLTAESQKDSQFDRLYGEAFAIGCKVVVLTQVASATNGINLNVKVLHNGIRQDQDLSCIYLYEGRHFYFSKQDQQLGLAPMADTGGKIRQLQKLRHAGFVSEQQYRQSIASLMQDNAREISRLNYGLYKKTSDYVTNMAADVQQQIGRIERVWSSMPRSQVHLHTALVEPLLEYANDPHGYELHKPMLSTLNQGVFDALQAHSQQQDPLPLLFAPVQNSELIEQIIDQHLMTQIRHSRDPKHRSLGVNALQRTWESIGRAALRRDLACQFNGHELGLTSRHLTLKEWACIRLPAGADLDNGVWQRFDDRFMAEPSPDAWRYRLAPLYRWITHHDAINQWFKRHGYACSGETSSGLEAQYLFHPAFSQRILQGRIGEESIRALLEAESLVTNSQLLHQHTLEVYDFHLSGTPLYVDAKYWGLTSLAEADAQFQDFLSNPDSGARAWLALSEKVQLLRHWCDPNARLVVMNLVGSEADASLKGLDFSLAPTDVATAPILILAGCLHPEQKNHTTTGFKGLCELAHQYLAQAYIQIR</sequence>
<dbReference type="Proteomes" id="UP000243937">
    <property type="component" value="Chromosome"/>
</dbReference>
<dbReference type="KEGG" id="opf:CBP31_15370"/>
<evidence type="ECO:0000313" key="1">
    <source>
        <dbReference type="EMBL" id="ART83844.1"/>
    </source>
</evidence>
<organism evidence="1 2">
    <name type="scientific">Oceanisphaera profunda</name>
    <dbReference type="NCBI Taxonomy" id="1416627"/>
    <lineage>
        <taxon>Bacteria</taxon>
        <taxon>Pseudomonadati</taxon>
        <taxon>Pseudomonadota</taxon>
        <taxon>Gammaproteobacteria</taxon>
        <taxon>Aeromonadales</taxon>
        <taxon>Aeromonadaceae</taxon>
        <taxon>Oceanisphaera</taxon>
    </lineage>
</organism>
<gene>
    <name evidence="1" type="ORF">CBP31_15370</name>
</gene>
<accession>A0A1Y0D981</accession>
<keyword evidence="2" id="KW-1185">Reference proteome</keyword>
<proteinExistence type="predicted"/>
<protein>
    <submittedName>
        <fullName evidence="1">Uncharacterized protein</fullName>
    </submittedName>
</protein>
<dbReference type="OrthoDB" id="6372157at2"/>
<dbReference type="EMBL" id="CP021377">
    <property type="protein sequence ID" value="ART83844.1"/>
    <property type="molecule type" value="Genomic_DNA"/>
</dbReference>
<reference evidence="1 2" key="1">
    <citation type="journal article" date="2014" name="Int. J. Syst. Evol. Microbiol.">
        <title>Oceanisphaera profunda sp. nov., a marine bacterium isolated from deep-sea sediment, and emended description of the genus Oceanisphaera.</title>
        <authorList>
            <person name="Xu Z."/>
            <person name="Zhang X.Y."/>
            <person name="Su H.N."/>
            <person name="Yu Z.C."/>
            <person name="Liu C."/>
            <person name="Li H."/>
            <person name="Chen X.L."/>
            <person name="Song X.Y."/>
            <person name="Xie B.B."/>
            <person name="Qin Q.L."/>
            <person name="Zhou B.C."/>
            <person name="Shi M."/>
            <person name="Huang Y."/>
            <person name="Zhang Y.Z."/>
        </authorList>
    </citation>
    <scope>NUCLEOTIDE SEQUENCE [LARGE SCALE GENOMIC DNA]</scope>
    <source>
        <strain evidence="1 2">SM1222</strain>
    </source>
</reference>